<dbReference type="CDD" id="cd07185">
    <property type="entry name" value="OmpA_C-like"/>
    <property type="match status" value="1"/>
</dbReference>
<dbReference type="PANTHER" id="PTHR30329">
    <property type="entry name" value="STATOR ELEMENT OF FLAGELLAR MOTOR COMPLEX"/>
    <property type="match status" value="1"/>
</dbReference>
<evidence type="ECO:0000259" key="10">
    <source>
        <dbReference type="PROSITE" id="PS51123"/>
    </source>
</evidence>
<dbReference type="InterPro" id="IPR025713">
    <property type="entry name" value="MotB-like_N_dom"/>
</dbReference>
<dbReference type="SUPFAM" id="SSF103088">
    <property type="entry name" value="OmpA-like"/>
    <property type="match status" value="1"/>
</dbReference>
<dbReference type="OrthoDB" id="9815217at2"/>
<evidence type="ECO:0000256" key="7">
    <source>
        <dbReference type="PROSITE-ProRule" id="PRU00473"/>
    </source>
</evidence>
<dbReference type="RefSeq" id="WP_118924013.1">
    <property type="nucleotide sequence ID" value="NZ_QWEG01000017.1"/>
</dbReference>
<feature type="transmembrane region" description="Helical" evidence="9">
    <location>
        <begin position="21"/>
        <end position="41"/>
    </location>
</feature>
<evidence type="ECO:0000256" key="9">
    <source>
        <dbReference type="SAM" id="Phobius"/>
    </source>
</evidence>
<dbReference type="Gene3D" id="3.30.1330.60">
    <property type="entry name" value="OmpA-like domain"/>
    <property type="match status" value="1"/>
</dbReference>
<dbReference type="InterPro" id="IPR036737">
    <property type="entry name" value="OmpA-like_sf"/>
</dbReference>
<keyword evidence="6 7" id="KW-0472">Membrane</keyword>
<dbReference type="InterPro" id="IPR006665">
    <property type="entry name" value="OmpA-like"/>
</dbReference>
<name>A0A417YJY4_9BACI</name>
<evidence type="ECO:0000256" key="5">
    <source>
        <dbReference type="ARBA" id="ARBA00022989"/>
    </source>
</evidence>
<dbReference type="PROSITE" id="PS51123">
    <property type="entry name" value="OMPA_2"/>
    <property type="match status" value="1"/>
</dbReference>
<comment type="subcellular location">
    <subcellularLocation>
        <location evidence="1">Cell membrane</location>
        <topology evidence="1">Single-pass membrane protein</topology>
    </subcellularLocation>
</comment>
<evidence type="ECO:0000313" key="11">
    <source>
        <dbReference type="EMBL" id="RHW33332.1"/>
    </source>
</evidence>
<keyword evidence="12" id="KW-1185">Reference proteome</keyword>
<dbReference type="Proteomes" id="UP000284416">
    <property type="component" value="Unassembled WGS sequence"/>
</dbReference>
<evidence type="ECO:0000313" key="12">
    <source>
        <dbReference type="Proteomes" id="UP000284416"/>
    </source>
</evidence>
<dbReference type="Pfam" id="PF00691">
    <property type="entry name" value="OmpA"/>
    <property type="match status" value="1"/>
</dbReference>
<dbReference type="EMBL" id="QWEG01000017">
    <property type="protein sequence ID" value="RHW33332.1"/>
    <property type="molecule type" value="Genomic_DNA"/>
</dbReference>
<feature type="compositionally biased region" description="Basic and acidic residues" evidence="8">
    <location>
        <begin position="83"/>
        <end position="93"/>
    </location>
</feature>
<feature type="region of interest" description="Disordered" evidence="8">
    <location>
        <begin position="63"/>
        <end position="93"/>
    </location>
</feature>
<keyword evidence="5 9" id="KW-1133">Transmembrane helix</keyword>
<organism evidence="11 12">
    <name type="scientific">Neobacillus notoginsengisoli</name>
    <dbReference type="NCBI Taxonomy" id="1578198"/>
    <lineage>
        <taxon>Bacteria</taxon>
        <taxon>Bacillati</taxon>
        <taxon>Bacillota</taxon>
        <taxon>Bacilli</taxon>
        <taxon>Bacillales</taxon>
        <taxon>Bacillaceae</taxon>
        <taxon>Neobacillus</taxon>
    </lineage>
</organism>
<protein>
    <recommendedName>
        <fullName evidence="10">OmpA-like domain-containing protein</fullName>
    </recommendedName>
</protein>
<evidence type="ECO:0000256" key="8">
    <source>
        <dbReference type="SAM" id="MobiDB-lite"/>
    </source>
</evidence>
<comment type="similarity">
    <text evidence="2">Belongs to the MotB family.</text>
</comment>
<evidence type="ECO:0000256" key="6">
    <source>
        <dbReference type="ARBA" id="ARBA00023136"/>
    </source>
</evidence>
<sequence>MRKRRRKFENHDEGHIDETWLIPYADLLTLLLALFIVLYAASTIDAAKYQSIMESFKSELTGTKIPDNNAGLSPQLPAENSEEEKQDKKQNDSELDGLRVKLENYIRDNKLEAVVSLQESKKGVEVSLKDLILFDSGRAELKERSFKTLDGIVGLIKTVPNPVSIEGHTDNVPATNTVFRTNWELSAARAASVLYYFESKNIEPKRLQFSGYGEYHPLVPNNSDVNRQANRRVTIVILRQN</sequence>
<accession>A0A417YJY4</accession>
<evidence type="ECO:0000256" key="4">
    <source>
        <dbReference type="ARBA" id="ARBA00022692"/>
    </source>
</evidence>
<keyword evidence="4 9" id="KW-0812">Transmembrane</keyword>
<evidence type="ECO:0000256" key="2">
    <source>
        <dbReference type="ARBA" id="ARBA00008914"/>
    </source>
</evidence>
<evidence type="ECO:0000256" key="1">
    <source>
        <dbReference type="ARBA" id="ARBA00004162"/>
    </source>
</evidence>
<dbReference type="AlphaFoldDB" id="A0A417YJY4"/>
<gene>
    <name evidence="11" type="ORF">D1B31_20675</name>
</gene>
<feature type="domain" description="OmpA-like" evidence="10">
    <location>
        <begin position="121"/>
        <end position="241"/>
    </location>
</feature>
<keyword evidence="3" id="KW-1003">Cell membrane</keyword>
<dbReference type="InterPro" id="IPR050330">
    <property type="entry name" value="Bact_OuterMem_StrucFunc"/>
</dbReference>
<dbReference type="PRINTS" id="PR01023">
    <property type="entry name" value="NAFLGMOTY"/>
</dbReference>
<dbReference type="GO" id="GO:0005886">
    <property type="term" value="C:plasma membrane"/>
    <property type="evidence" value="ECO:0007669"/>
    <property type="project" value="UniProtKB-SubCell"/>
</dbReference>
<dbReference type="PANTHER" id="PTHR30329:SF21">
    <property type="entry name" value="LIPOPROTEIN YIAD-RELATED"/>
    <property type="match status" value="1"/>
</dbReference>
<reference evidence="11 12" key="1">
    <citation type="journal article" date="2017" name="Int. J. Syst. Evol. Microbiol.">
        <title>Bacillus notoginsengisoli sp. nov., a novel bacterium isolated from the rhizosphere of Panax notoginseng.</title>
        <authorList>
            <person name="Zhang M.Y."/>
            <person name="Cheng J."/>
            <person name="Cai Y."/>
            <person name="Zhang T.Y."/>
            <person name="Wu Y.Y."/>
            <person name="Manikprabhu D."/>
            <person name="Li W.J."/>
            <person name="Zhang Y.X."/>
        </authorList>
    </citation>
    <scope>NUCLEOTIDE SEQUENCE [LARGE SCALE GENOMIC DNA]</scope>
    <source>
        <strain evidence="11 12">JCM 30743</strain>
    </source>
</reference>
<comment type="caution">
    <text evidence="11">The sequence shown here is derived from an EMBL/GenBank/DDBJ whole genome shotgun (WGS) entry which is preliminary data.</text>
</comment>
<evidence type="ECO:0000256" key="3">
    <source>
        <dbReference type="ARBA" id="ARBA00022475"/>
    </source>
</evidence>
<dbReference type="Pfam" id="PF13677">
    <property type="entry name" value="MotB_plug"/>
    <property type="match status" value="1"/>
</dbReference>
<proteinExistence type="inferred from homology"/>